<feature type="coiled-coil region" evidence="1">
    <location>
        <begin position="305"/>
        <end position="332"/>
    </location>
</feature>
<keyword evidence="1" id="KW-0175">Coiled coil</keyword>
<name>A0AAD5XER4_9FUNG</name>
<keyword evidence="3" id="KW-1185">Reference proteome</keyword>
<proteinExistence type="predicted"/>
<dbReference type="InterPro" id="IPR002110">
    <property type="entry name" value="Ankyrin_rpt"/>
</dbReference>
<evidence type="ECO:0000313" key="2">
    <source>
        <dbReference type="EMBL" id="KAJ3116261.1"/>
    </source>
</evidence>
<organism evidence="2 3">
    <name type="scientific">Physocladia obscura</name>
    <dbReference type="NCBI Taxonomy" id="109957"/>
    <lineage>
        <taxon>Eukaryota</taxon>
        <taxon>Fungi</taxon>
        <taxon>Fungi incertae sedis</taxon>
        <taxon>Chytridiomycota</taxon>
        <taxon>Chytridiomycota incertae sedis</taxon>
        <taxon>Chytridiomycetes</taxon>
        <taxon>Chytridiales</taxon>
        <taxon>Chytriomycetaceae</taxon>
        <taxon>Physocladia</taxon>
    </lineage>
</organism>
<protein>
    <recommendedName>
        <fullName evidence="4">Ankyrin repeat protein</fullName>
    </recommendedName>
</protein>
<dbReference type="Proteomes" id="UP001211907">
    <property type="component" value="Unassembled WGS sequence"/>
</dbReference>
<dbReference type="AlphaFoldDB" id="A0AAD5XER4"/>
<evidence type="ECO:0000256" key="1">
    <source>
        <dbReference type="SAM" id="Coils"/>
    </source>
</evidence>
<evidence type="ECO:0008006" key="4">
    <source>
        <dbReference type="Google" id="ProtNLM"/>
    </source>
</evidence>
<accession>A0AAD5XER4</accession>
<evidence type="ECO:0000313" key="3">
    <source>
        <dbReference type="Proteomes" id="UP001211907"/>
    </source>
</evidence>
<dbReference type="SUPFAM" id="SSF48403">
    <property type="entry name" value="Ankyrin repeat"/>
    <property type="match status" value="1"/>
</dbReference>
<dbReference type="InterPro" id="IPR036770">
    <property type="entry name" value="Ankyrin_rpt-contain_sf"/>
</dbReference>
<gene>
    <name evidence="2" type="ORF">HK100_001113</name>
</gene>
<dbReference type="SMART" id="SM00248">
    <property type="entry name" value="ANK"/>
    <property type="match status" value="2"/>
</dbReference>
<reference evidence="2" key="1">
    <citation type="submission" date="2020-05" db="EMBL/GenBank/DDBJ databases">
        <title>Phylogenomic resolution of chytrid fungi.</title>
        <authorList>
            <person name="Stajich J.E."/>
            <person name="Amses K."/>
            <person name="Simmons R."/>
            <person name="Seto K."/>
            <person name="Myers J."/>
            <person name="Bonds A."/>
            <person name="Quandt C.A."/>
            <person name="Barry K."/>
            <person name="Liu P."/>
            <person name="Grigoriev I."/>
            <person name="Longcore J.E."/>
            <person name="James T.Y."/>
        </authorList>
    </citation>
    <scope>NUCLEOTIDE SEQUENCE</scope>
    <source>
        <strain evidence="2">JEL0513</strain>
    </source>
</reference>
<comment type="caution">
    <text evidence="2">The sequence shown here is derived from an EMBL/GenBank/DDBJ whole genome shotgun (WGS) entry which is preliminary data.</text>
</comment>
<dbReference type="Gene3D" id="1.25.40.20">
    <property type="entry name" value="Ankyrin repeat-containing domain"/>
    <property type="match status" value="1"/>
</dbReference>
<dbReference type="EMBL" id="JADGJH010001239">
    <property type="protein sequence ID" value="KAJ3116261.1"/>
    <property type="molecule type" value="Genomic_DNA"/>
</dbReference>
<sequence length="513" mass="58459">MLVVQSQERIDFLHIQKGETANAKILDQVIVATTRFSNSQNYIDTGCAIELSPCSLEKHQIHLFRTLIRLGASPKSSEPLIKYTARIGHLNLLSKIFDTICNYTSKNGHAHENLEENRPNILLNGALLFESVRRSNYRLIQHLCEQYSAALYTNNGFRALELAVSLRNTHALRILIDNGATTSTPIPIEGIDTNGIDDEDNNGRLLMDRLRIATIRRVFGIPLRDGGTSQRIIEGLIRGHECHGNQVAFIEFCDTLLVPMLVEIGNPALLRAAWERGADLDSNDSTPLFMSIISGHWRVVRFLTREVAVIRVRDLENERKQLKQEWRTKKKKNGGSFLVELFVIWIRLKLKHRNKIPMTKIIPDQNNPASVTFISISAPEPVFTEADANTEFKFKSFYKPHIGVVARQRNIRFNSIFRRRRFPDAQLQYQDEVTDDNAVEISGWCATQLGTTVLDSDYWFKTGAVVGILTLAVFIAERSMPLHGMVISIFEVLFWLLKRTLLKWIVELKRESG</sequence>